<evidence type="ECO:0000313" key="2">
    <source>
        <dbReference type="Proteomes" id="UP000215335"/>
    </source>
</evidence>
<sequence>MNKNNHRSSESTGKNYVILRLFQKKTLLPPWTTCTSETVPVAIFVFSDLQKPQVTSFDELGYSFPAKLKETTLILGTETTLTLSTLDTRYLGDRCRRDIRVQQPQKPPSSETGFISFNIY</sequence>
<dbReference type="EMBL" id="NNAY01003878">
    <property type="protein sequence ID" value="OXU18730.1"/>
    <property type="molecule type" value="Genomic_DNA"/>
</dbReference>
<dbReference type="AlphaFoldDB" id="A0A232EK45"/>
<comment type="caution">
    <text evidence="1">The sequence shown here is derived from an EMBL/GenBank/DDBJ whole genome shotgun (WGS) entry which is preliminary data.</text>
</comment>
<proteinExistence type="predicted"/>
<accession>A0A232EK45</accession>
<gene>
    <name evidence="1" type="ORF">TSAR_005379</name>
</gene>
<evidence type="ECO:0000313" key="1">
    <source>
        <dbReference type="EMBL" id="OXU18730.1"/>
    </source>
</evidence>
<protein>
    <submittedName>
        <fullName evidence="1">Uncharacterized protein</fullName>
    </submittedName>
</protein>
<name>A0A232EK45_9HYME</name>
<organism evidence="1 2">
    <name type="scientific">Trichomalopsis sarcophagae</name>
    <dbReference type="NCBI Taxonomy" id="543379"/>
    <lineage>
        <taxon>Eukaryota</taxon>
        <taxon>Metazoa</taxon>
        <taxon>Ecdysozoa</taxon>
        <taxon>Arthropoda</taxon>
        <taxon>Hexapoda</taxon>
        <taxon>Insecta</taxon>
        <taxon>Pterygota</taxon>
        <taxon>Neoptera</taxon>
        <taxon>Endopterygota</taxon>
        <taxon>Hymenoptera</taxon>
        <taxon>Apocrita</taxon>
        <taxon>Proctotrupomorpha</taxon>
        <taxon>Chalcidoidea</taxon>
        <taxon>Pteromalidae</taxon>
        <taxon>Pteromalinae</taxon>
        <taxon>Trichomalopsis</taxon>
    </lineage>
</organism>
<dbReference type="Proteomes" id="UP000215335">
    <property type="component" value="Unassembled WGS sequence"/>
</dbReference>
<reference evidence="1 2" key="1">
    <citation type="journal article" date="2017" name="Curr. Biol.">
        <title>The Evolution of Venom by Co-option of Single-Copy Genes.</title>
        <authorList>
            <person name="Martinson E.O."/>
            <person name="Mrinalini"/>
            <person name="Kelkar Y.D."/>
            <person name="Chang C.H."/>
            <person name="Werren J.H."/>
        </authorList>
    </citation>
    <scope>NUCLEOTIDE SEQUENCE [LARGE SCALE GENOMIC DNA]</scope>
    <source>
        <strain evidence="1 2">Alberta</strain>
        <tissue evidence="1">Whole body</tissue>
    </source>
</reference>
<keyword evidence="2" id="KW-1185">Reference proteome</keyword>